<dbReference type="PANTHER" id="PTHR42648:SF31">
    <property type="entry name" value="RNA-DIRECTED DNA POLYMERASE"/>
    <property type="match status" value="1"/>
</dbReference>
<dbReference type="AlphaFoldDB" id="A0A0V0GNR6"/>
<dbReference type="GO" id="GO:0015074">
    <property type="term" value="P:DNA integration"/>
    <property type="evidence" value="ECO:0007669"/>
    <property type="project" value="InterPro"/>
</dbReference>
<dbReference type="GO" id="GO:0003676">
    <property type="term" value="F:nucleic acid binding"/>
    <property type="evidence" value="ECO:0007669"/>
    <property type="project" value="InterPro"/>
</dbReference>
<evidence type="ECO:0000259" key="1">
    <source>
        <dbReference type="PROSITE" id="PS50994"/>
    </source>
</evidence>
<dbReference type="PROSITE" id="PS50994">
    <property type="entry name" value="INTEGRASE"/>
    <property type="match status" value="1"/>
</dbReference>
<protein>
    <submittedName>
        <fullName evidence="2">Putative ovule protein</fullName>
    </submittedName>
</protein>
<dbReference type="InterPro" id="IPR039537">
    <property type="entry name" value="Retrotran_Ty1/copia-like"/>
</dbReference>
<sequence length="118" mass="13825">MKQLSMLKNTIDENVQTDCMVCPLAKQCRLKFPSSITHTTKMFQLVHLDVWGPHKDPTYDRKHYFLTIVDDFSRFTWITLLQSKKDVVVVLKSFIAMICNQFDCSIKILRSDNGTEFF</sequence>
<name>A0A0V0GNR6_SOLCH</name>
<organism evidence="2">
    <name type="scientific">Solanum chacoense</name>
    <name type="common">Chaco potato</name>
    <dbReference type="NCBI Taxonomy" id="4108"/>
    <lineage>
        <taxon>Eukaryota</taxon>
        <taxon>Viridiplantae</taxon>
        <taxon>Streptophyta</taxon>
        <taxon>Embryophyta</taxon>
        <taxon>Tracheophyta</taxon>
        <taxon>Spermatophyta</taxon>
        <taxon>Magnoliopsida</taxon>
        <taxon>eudicotyledons</taxon>
        <taxon>Gunneridae</taxon>
        <taxon>Pentapetalae</taxon>
        <taxon>asterids</taxon>
        <taxon>lamiids</taxon>
        <taxon>Solanales</taxon>
        <taxon>Solanaceae</taxon>
        <taxon>Solanoideae</taxon>
        <taxon>Solaneae</taxon>
        <taxon>Solanum</taxon>
    </lineage>
</organism>
<dbReference type="Gene3D" id="3.30.420.10">
    <property type="entry name" value="Ribonuclease H-like superfamily/Ribonuclease H"/>
    <property type="match status" value="1"/>
</dbReference>
<dbReference type="InterPro" id="IPR012337">
    <property type="entry name" value="RNaseH-like_sf"/>
</dbReference>
<dbReference type="PANTHER" id="PTHR42648">
    <property type="entry name" value="TRANSPOSASE, PUTATIVE-RELATED"/>
    <property type="match status" value="1"/>
</dbReference>
<feature type="domain" description="Integrase catalytic" evidence="1">
    <location>
        <begin position="29"/>
        <end position="118"/>
    </location>
</feature>
<dbReference type="InterPro" id="IPR001584">
    <property type="entry name" value="Integrase_cat-core"/>
</dbReference>
<evidence type="ECO:0000313" key="2">
    <source>
        <dbReference type="EMBL" id="JAP09892.1"/>
    </source>
</evidence>
<accession>A0A0V0GNR6</accession>
<dbReference type="InterPro" id="IPR036397">
    <property type="entry name" value="RNaseH_sf"/>
</dbReference>
<dbReference type="SUPFAM" id="SSF53098">
    <property type="entry name" value="Ribonuclease H-like"/>
    <property type="match status" value="1"/>
</dbReference>
<dbReference type="Pfam" id="PF00665">
    <property type="entry name" value="rve"/>
    <property type="match status" value="1"/>
</dbReference>
<dbReference type="EMBL" id="GEDG01034125">
    <property type="protein sequence ID" value="JAP09892.1"/>
    <property type="molecule type" value="Transcribed_RNA"/>
</dbReference>
<reference evidence="2" key="1">
    <citation type="submission" date="2015-12" db="EMBL/GenBank/DDBJ databases">
        <title>Gene expression during late stages of embryo sac development: a critical building block for successful pollen-pistil interactions.</title>
        <authorList>
            <person name="Liu Y."/>
            <person name="Joly V."/>
            <person name="Sabar M."/>
            <person name="Matton D.P."/>
        </authorList>
    </citation>
    <scope>NUCLEOTIDE SEQUENCE</scope>
</reference>
<proteinExistence type="predicted"/>